<evidence type="ECO:0000256" key="5">
    <source>
        <dbReference type="ARBA" id="ARBA00022592"/>
    </source>
</evidence>
<evidence type="ECO:0000256" key="10">
    <source>
        <dbReference type="RuleBase" id="RU363054"/>
    </source>
</evidence>
<keyword evidence="8 9" id="KW-0472">Membrane</keyword>
<dbReference type="PANTHER" id="PTHR30425:SF1">
    <property type="entry name" value="PHOSPHATE TRANSPORT SYSTEM PERMEASE PROTEIN PSTC"/>
    <property type="match status" value="1"/>
</dbReference>
<organism evidence="12 13">
    <name type="scientific">Dissulfuribacter thermophilus</name>
    <dbReference type="NCBI Taxonomy" id="1156395"/>
    <lineage>
        <taxon>Bacteria</taxon>
        <taxon>Pseudomonadati</taxon>
        <taxon>Thermodesulfobacteriota</taxon>
        <taxon>Dissulfuribacteria</taxon>
        <taxon>Dissulfuribacterales</taxon>
        <taxon>Dissulfuribacteraceae</taxon>
        <taxon>Dissulfuribacter</taxon>
    </lineage>
</organism>
<evidence type="ECO:0000259" key="11">
    <source>
        <dbReference type="PROSITE" id="PS50928"/>
    </source>
</evidence>
<comment type="caution">
    <text evidence="12">The sequence shown here is derived from an EMBL/GenBank/DDBJ whole genome shotgun (WGS) entry which is preliminary data.</text>
</comment>
<keyword evidence="6 9" id="KW-0812">Transmembrane</keyword>
<evidence type="ECO:0000256" key="3">
    <source>
        <dbReference type="ARBA" id="ARBA00022448"/>
    </source>
</evidence>
<feature type="transmembrane region" description="Helical" evidence="9">
    <location>
        <begin position="271"/>
        <end position="298"/>
    </location>
</feature>
<evidence type="ECO:0000256" key="7">
    <source>
        <dbReference type="ARBA" id="ARBA00022989"/>
    </source>
</evidence>
<keyword evidence="4 10" id="KW-1003">Cell membrane</keyword>
<dbReference type="AlphaFoldDB" id="A0A1B9F522"/>
<dbReference type="PROSITE" id="PS50928">
    <property type="entry name" value="ABC_TM1"/>
    <property type="match status" value="1"/>
</dbReference>
<dbReference type="RefSeq" id="WP_067619008.1">
    <property type="nucleotide sequence ID" value="NZ_MAGO01000008.1"/>
</dbReference>
<dbReference type="InterPro" id="IPR051124">
    <property type="entry name" value="Phosphate_Transport_Permease"/>
</dbReference>
<keyword evidence="5 10" id="KW-0592">Phosphate transport</keyword>
<protein>
    <recommendedName>
        <fullName evidence="10">Phosphate transport system permease protein</fullName>
    </recommendedName>
</protein>
<feature type="transmembrane region" description="Helical" evidence="9">
    <location>
        <begin position="63"/>
        <end position="94"/>
    </location>
</feature>
<dbReference type="InterPro" id="IPR011864">
    <property type="entry name" value="Phosphate_PstC"/>
</dbReference>
<dbReference type="CDD" id="cd06261">
    <property type="entry name" value="TM_PBP2"/>
    <property type="match status" value="1"/>
</dbReference>
<name>A0A1B9F522_9BACT</name>
<evidence type="ECO:0000313" key="13">
    <source>
        <dbReference type="Proteomes" id="UP000093080"/>
    </source>
</evidence>
<dbReference type="InterPro" id="IPR035906">
    <property type="entry name" value="MetI-like_sf"/>
</dbReference>
<dbReference type="PANTHER" id="PTHR30425">
    <property type="entry name" value="PHOSPHATE TRANSPORT SYSTEM PERMEASE PROTEIN PST"/>
    <property type="match status" value="1"/>
</dbReference>
<dbReference type="GO" id="GO:0005315">
    <property type="term" value="F:phosphate transmembrane transporter activity"/>
    <property type="evidence" value="ECO:0007669"/>
    <property type="project" value="InterPro"/>
</dbReference>
<evidence type="ECO:0000256" key="9">
    <source>
        <dbReference type="RuleBase" id="RU363032"/>
    </source>
</evidence>
<feature type="transmembrane region" description="Helical" evidence="9">
    <location>
        <begin position="106"/>
        <end position="134"/>
    </location>
</feature>
<dbReference type="GO" id="GO:0006817">
    <property type="term" value="P:phosphate ion transport"/>
    <property type="evidence" value="ECO:0007669"/>
    <property type="project" value="UniProtKB-KW"/>
</dbReference>
<feature type="transmembrane region" description="Helical" evidence="9">
    <location>
        <begin position="216"/>
        <end position="239"/>
    </location>
</feature>
<dbReference type="InterPro" id="IPR000515">
    <property type="entry name" value="MetI-like"/>
</dbReference>
<evidence type="ECO:0000256" key="8">
    <source>
        <dbReference type="ARBA" id="ARBA00023136"/>
    </source>
</evidence>
<dbReference type="STRING" id="1156395.DBT_1719"/>
<evidence type="ECO:0000256" key="2">
    <source>
        <dbReference type="ARBA" id="ARBA00007069"/>
    </source>
</evidence>
<sequence>MLKNRGRTPELLFQFLTRFSGSFILILLCAMLISLTWEAWPSIQKFGIGFLFSTEWDPVRGNFGALTTIVGTVLSTAIAMIIAVPLAIGVAIFLTELAPFSLRPIFGTAIELLAAIPSIIYGMWGLFSLAPILADHVQPWITEHFGFIPLFDGPPMGVGMFTAGLVLSIMILPFMASVIRDCFLMAPQVLKESAYGLGATTWEVVKDVVIPYSKRGVIGGLFLGLGRALGETMAVTFVIGNAHELSISLFDPANTIASTLANEFTEASDPLYLSALIELGLVLFMITFIILGLAEWWLNKSSPGGKSR</sequence>
<feature type="domain" description="ABC transmembrane type-1" evidence="11">
    <location>
        <begin position="69"/>
        <end position="294"/>
    </location>
</feature>
<dbReference type="OrthoDB" id="9785113at2"/>
<proteinExistence type="inferred from homology"/>
<gene>
    <name evidence="12" type="ORF">DBT_1719</name>
</gene>
<evidence type="ECO:0000313" key="12">
    <source>
        <dbReference type="EMBL" id="OCC14924.1"/>
    </source>
</evidence>
<comment type="similarity">
    <text evidence="2 10">Belongs to the binding-protein-dependent transport system permease family. CysTW subfamily.</text>
</comment>
<evidence type="ECO:0000256" key="6">
    <source>
        <dbReference type="ARBA" id="ARBA00022692"/>
    </source>
</evidence>
<dbReference type="Proteomes" id="UP000093080">
    <property type="component" value="Unassembled WGS sequence"/>
</dbReference>
<keyword evidence="7 9" id="KW-1133">Transmembrane helix</keyword>
<evidence type="ECO:0000256" key="4">
    <source>
        <dbReference type="ARBA" id="ARBA00022475"/>
    </source>
</evidence>
<dbReference type="GO" id="GO:0005886">
    <property type="term" value="C:plasma membrane"/>
    <property type="evidence" value="ECO:0007669"/>
    <property type="project" value="UniProtKB-SubCell"/>
</dbReference>
<dbReference type="Gene3D" id="1.10.3720.10">
    <property type="entry name" value="MetI-like"/>
    <property type="match status" value="1"/>
</dbReference>
<feature type="transmembrane region" description="Helical" evidence="9">
    <location>
        <begin position="21"/>
        <end position="43"/>
    </location>
</feature>
<dbReference type="EMBL" id="MAGO01000008">
    <property type="protein sequence ID" value="OCC14924.1"/>
    <property type="molecule type" value="Genomic_DNA"/>
</dbReference>
<dbReference type="PATRIC" id="fig|1156395.6.peg.1735"/>
<comment type="subcellular location">
    <subcellularLocation>
        <location evidence="1 9">Cell membrane</location>
        <topology evidence="1 9">Multi-pass membrane protein</topology>
    </subcellularLocation>
</comment>
<dbReference type="SUPFAM" id="SSF161098">
    <property type="entry name" value="MetI-like"/>
    <property type="match status" value="1"/>
</dbReference>
<accession>A0A1B9F522</accession>
<keyword evidence="3 9" id="KW-0813">Transport</keyword>
<dbReference type="Pfam" id="PF00528">
    <property type="entry name" value="BPD_transp_1"/>
    <property type="match status" value="1"/>
</dbReference>
<evidence type="ECO:0000256" key="1">
    <source>
        <dbReference type="ARBA" id="ARBA00004651"/>
    </source>
</evidence>
<reference evidence="12 13" key="1">
    <citation type="submission" date="2016-06" db="EMBL/GenBank/DDBJ databases">
        <title>Respiratory ammonification of nitrate coupled to the oxidation of elemental sulfur in deep-sea autotrophic thermophilic bacteria.</title>
        <authorList>
            <person name="Slobodkina G.B."/>
            <person name="Mardanov A.V."/>
            <person name="Ravin N.V."/>
            <person name="Frolova A.A."/>
            <person name="Viryasiv M.B."/>
            <person name="Chernyh N.A."/>
            <person name="Bonch-Osmolovskaya E.A."/>
            <person name="Slobodkin A.I."/>
        </authorList>
    </citation>
    <scope>NUCLEOTIDE SEQUENCE [LARGE SCALE GENOMIC DNA]</scope>
    <source>
        <strain evidence="12 13">S69</strain>
    </source>
</reference>
<comment type="function">
    <text evidence="10">Part of the binding-protein-dependent transport system for phosphate; probably responsible for the translocation of the substrate across the membrane.</text>
</comment>
<feature type="transmembrane region" description="Helical" evidence="9">
    <location>
        <begin position="154"/>
        <end position="175"/>
    </location>
</feature>
<keyword evidence="13" id="KW-1185">Reference proteome</keyword>
<dbReference type="NCBIfam" id="TIGR02138">
    <property type="entry name" value="phosphate_pstC"/>
    <property type="match status" value="1"/>
</dbReference>